<dbReference type="EMBL" id="JAJAGQ010000022">
    <property type="protein sequence ID" value="KAJ8528799.1"/>
    <property type="molecule type" value="Genomic_DNA"/>
</dbReference>
<dbReference type="PANTHER" id="PTHR33484">
    <property type="entry name" value="BNAC07G33360D PROTEIN"/>
    <property type="match status" value="1"/>
</dbReference>
<protein>
    <submittedName>
        <fullName evidence="1">Uncharacterized protein</fullName>
    </submittedName>
</protein>
<evidence type="ECO:0000313" key="2">
    <source>
        <dbReference type="Proteomes" id="UP001152561"/>
    </source>
</evidence>
<accession>A0A9Q1L4V8</accession>
<gene>
    <name evidence="1" type="ORF">K7X08_030443</name>
</gene>
<sequence length="112" mass="12668">MAPQRDLVKIGSEGFALIDEYFEKKTMNRAPVLAAATSTTTFRVTQQSWNYHYSSPETHVYQIIPSTRMEAIKPPPPPVLNNYEATQFHEAASTQVIFRQMACSQTCISAQR</sequence>
<name>A0A9Q1L4V8_9SOLA</name>
<reference evidence="2" key="1">
    <citation type="journal article" date="2023" name="Proc. Natl. Acad. Sci. U.S.A.">
        <title>Genomic and structural basis for evolution of tropane alkaloid biosynthesis.</title>
        <authorList>
            <person name="Wanga Y.-J."/>
            <person name="Taina T."/>
            <person name="Yua J.-Y."/>
            <person name="Lia J."/>
            <person name="Xua B."/>
            <person name="Chenc J."/>
            <person name="D'Auriad J.C."/>
            <person name="Huanga J.-P."/>
            <person name="Huanga S.-X."/>
        </authorList>
    </citation>
    <scope>NUCLEOTIDE SEQUENCE [LARGE SCALE GENOMIC DNA]</scope>
    <source>
        <strain evidence="2">cv. KIB-2019</strain>
    </source>
</reference>
<proteinExistence type="predicted"/>
<dbReference type="PANTHER" id="PTHR33484:SF14">
    <property type="match status" value="1"/>
</dbReference>
<dbReference type="Proteomes" id="UP001152561">
    <property type="component" value="Unassembled WGS sequence"/>
</dbReference>
<keyword evidence="2" id="KW-1185">Reference proteome</keyword>
<dbReference type="OrthoDB" id="911156at2759"/>
<organism evidence="1 2">
    <name type="scientific">Anisodus acutangulus</name>
    <dbReference type="NCBI Taxonomy" id="402998"/>
    <lineage>
        <taxon>Eukaryota</taxon>
        <taxon>Viridiplantae</taxon>
        <taxon>Streptophyta</taxon>
        <taxon>Embryophyta</taxon>
        <taxon>Tracheophyta</taxon>
        <taxon>Spermatophyta</taxon>
        <taxon>Magnoliopsida</taxon>
        <taxon>eudicotyledons</taxon>
        <taxon>Gunneridae</taxon>
        <taxon>Pentapetalae</taxon>
        <taxon>asterids</taxon>
        <taxon>lamiids</taxon>
        <taxon>Solanales</taxon>
        <taxon>Solanaceae</taxon>
        <taxon>Solanoideae</taxon>
        <taxon>Hyoscyameae</taxon>
        <taxon>Anisodus</taxon>
    </lineage>
</organism>
<evidence type="ECO:0000313" key="1">
    <source>
        <dbReference type="EMBL" id="KAJ8528799.1"/>
    </source>
</evidence>
<dbReference type="AlphaFoldDB" id="A0A9Q1L4V8"/>
<comment type="caution">
    <text evidence="1">The sequence shown here is derived from an EMBL/GenBank/DDBJ whole genome shotgun (WGS) entry which is preliminary data.</text>
</comment>